<evidence type="ECO:0000259" key="1">
    <source>
        <dbReference type="Pfam" id="PF10988"/>
    </source>
</evidence>
<name>A0A4R6TPF5_9FLAO</name>
<evidence type="ECO:0000313" key="2">
    <source>
        <dbReference type="EMBL" id="TDQ32296.1"/>
    </source>
</evidence>
<organism evidence="2 3">
    <name type="scientific">Zeaxanthinibacter enoshimensis</name>
    <dbReference type="NCBI Taxonomy" id="392009"/>
    <lineage>
        <taxon>Bacteria</taxon>
        <taxon>Pseudomonadati</taxon>
        <taxon>Bacteroidota</taxon>
        <taxon>Flavobacteriia</taxon>
        <taxon>Flavobacteriales</taxon>
        <taxon>Flavobacteriaceae</taxon>
        <taxon>Zeaxanthinibacter</taxon>
    </lineage>
</organism>
<feature type="domain" description="Putative auto-transporter adhesin head GIN" evidence="1">
    <location>
        <begin position="32"/>
        <end position="146"/>
    </location>
</feature>
<dbReference type="Gene3D" id="2.160.20.120">
    <property type="match status" value="1"/>
</dbReference>
<evidence type="ECO:0000313" key="3">
    <source>
        <dbReference type="Proteomes" id="UP000295468"/>
    </source>
</evidence>
<dbReference type="AlphaFoldDB" id="A0A4R6TPF5"/>
<gene>
    <name evidence="2" type="ORF">CLV82_0119</name>
</gene>
<dbReference type="EMBL" id="SNYI01000001">
    <property type="protein sequence ID" value="TDQ32296.1"/>
    <property type="molecule type" value="Genomic_DNA"/>
</dbReference>
<dbReference type="Proteomes" id="UP000295468">
    <property type="component" value="Unassembled WGS sequence"/>
</dbReference>
<dbReference type="Pfam" id="PF10988">
    <property type="entry name" value="DUF2807"/>
    <property type="match status" value="1"/>
</dbReference>
<protein>
    <submittedName>
        <fullName evidence="2">Putative autotransporter adhesin-like protein</fullName>
    </submittedName>
</protein>
<proteinExistence type="predicted"/>
<comment type="caution">
    <text evidence="2">The sequence shown here is derived from an EMBL/GenBank/DDBJ whole genome shotgun (WGS) entry which is preliminary data.</text>
</comment>
<sequence>MIFSVAAVYGQRKPKIKGSREVIEVRESLLPFSRLVLADDIEITLEKASEPGYVIRADDNLVDIFKFRVEDSTLVITSFYKVRSKKKLEIIVKFNGLNSISAEDGYISSKDVVASDLVELQLKGSAKMKIDARASLVQLNLKGNSSGEFNIDSDSLQLYAKDKADLKLYTNGETIALDMAENSRARLEGRTGILQANLRDNADLKAEKMEAGVARAVLSGSPSAEINVSSDFELDSSGSSKTYLYGSPVISISAFRDSSVLTKRGN</sequence>
<keyword evidence="3" id="KW-1185">Reference proteome</keyword>
<accession>A0A4R6TPF5</accession>
<dbReference type="InterPro" id="IPR021255">
    <property type="entry name" value="DUF2807"/>
</dbReference>
<reference evidence="2 3" key="1">
    <citation type="submission" date="2019-03" db="EMBL/GenBank/DDBJ databases">
        <title>Genomic Encyclopedia of Archaeal and Bacterial Type Strains, Phase II (KMG-II): from individual species to whole genera.</title>
        <authorList>
            <person name="Goeker M."/>
        </authorList>
    </citation>
    <scope>NUCLEOTIDE SEQUENCE [LARGE SCALE GENOMIC DNA]</scope>
    <source>
        <strain evidence="2 3">DSM 18435</strain>
    </source>
</reference>